<dbReference type="AlphaFoldDB" id="A0A9X3L8H1"/>
<accession>A0A9X3L8H1</accession>
<gene>
    <name evidence="1" type="ORF">O9570_31155</name>
</gene>
<reference evidence="1" key="1">
    <citation type="submission" date="2022-12" db="EMBL/GenBank/DDBJ databases">
        <authorList>
            <person name="Voronina O.L."/>
            <person name="Kunda M.S."/>
            <person name="Ryzhova N."/>
            <person name="Aksenova E.I."/>
        </authorList>
    </citation>
    <scope>NUCLEOTIDE SEQUENCE</scope>
    <source>
        <strain evidence="1">SCCH136:Ach223948</strain>
    </source>
</reference>
<evidence type="ECO:0000313" key="2">
    <source>
        <dbReference type="Proteomes" id="UP001141992"/>
    </source>
</evidence>
<evidence type="ECO:0000313" key="1">
    <source>
        <dbReference type="EMBL" id="MCZ8405941.1"/>
    </source>
</evidence>
<comment type="caution">
    <text evidence="1">The sequence shown here is derived from an EMBL/GenBank/DDBJ whole genome shotgun (WGS) entry which is preliminary data.</text>
</comment>
<protein>
    <submittedName>
        <fullName evidence="1">Uncharacterized protein</fullName>
    </submittedName>
</protein>
<sequence length="109" mass="11743">MLIPTDEAKLKSRRIGRHNRHAANFSPSMAARFRLDEAQMCMLLVEDNERSGAGIVVRSQGHGVLDIGLRDRDGMGLLYGGRLLLASRQGGGLIAEVPMPVGESPFTGA</sequence>
<dbReference type="EMBL" id="JAPZVI010000059">
    <property type="protein sequence ID" value="MCZ8405941.1"/>
    <property type="molecule type" value="Genomic_DNA"/>
</dbReference>
<proteinExistence type="predicted"/>
<name>A0A9X3L8H1_ALCXX</name>
<organism evidence="1 2">
    <name type="scientific">Alcaligenes xylosoxydans xylosoxydans</name>
    <name type="common">Achromobacter xylosoxidans</name>
    <dbReference type="NCBI Taxonomy" id="85698"/>
    <lineage>
        <taxon>Bacteria</taxon>
        <taxon>Pseudomonadati</taxon>
        <taxon>Pseudomonadota</taxon>
        <taxon>Betaproteobacteria</taxon>
        <taxon>Burkholderiales</taxon>
        <taxon>Alcaligenaceae</taxon>
        <taxon>Achromobacter</taxon>
    </lineage>
</organism>
<dbReference type="Proteomes" id="UP001141992">
    <property type="component" value="Unassembled WGS sequence"/>
</dbReference>
<dbReference type="RefSeq" id="WP_139047971.1">
    <property type="nucleotide sequence ID" value="NZ_JAOEEI010000078.1"/>
</dbReference>